<evidence type="ECO:0000313" key="2">
    <source>
        <dbReference type="Proteomes" id="UP000828390"/>
    </source>
</evidence>
<dbReference type="Proteomes" id="UP000828390">
    <property type="component" value="Unassembled WGS sequence"/>
</dbReference>
<reference evidence="1" key="2">
    <citation type="submission" date="2020-11" db="EMBL/GenBank/DDBJ databases">
        <authorList>
            <person name="McCartney M.A."/>
            <person name="Auch B."/>
            <person name="Kono T."/>
            <person name="Mallez S."/>
            <person name="Becker A."/>
            <person name="Gohl D.M."/>
            <person name="Silverstein K.A.T."/>
            <person name="Koren S."/>
            <person name="Bechman K.B."/>
            <person name="Herman A."/>
            <person name="Abrahante J.E."/>
            <person name="Garbe J."/>
        </authorList>
    </citation>
    <scope>NUCLEOTIDE SEQUENCE</scope>
    <source>
        <strain evidence="1">Duluth1</strain>
        <tissue evidence="1">Whole animal</tissue>
    </source>
</reference>
<organism evidence="1 2">
    <name type="scientific">Dreissena polymorpha</name>
    <name type="common">Zebra mussel</name>
    <name type="synonym">Mytilus polymorpha</name>
    <dbReference type="NCBI Taxonomy" id="45954"/>
    <lineage>
        <taxon>Eukaryota</taxon>
        <taxon>Metazoa</taxon>
        <taxon>Spiralia</taxon>
        <taxon>Lophotrochozoa</taxon>
        <taxon>Mollusca</taxon>
        <taxon>Bivalvia</taxon>
        <taxon>Autobranchia</taxon>
        <taxon>Heteroconchia</taxon>
        <taxon>Euheterodonta</taxon>
        <taxon>Imparidentia</taxon>
        <taxon>Neoheterodontei</taxon>
        <taxon>Myida</taxon>
        <taxon>Dreissenoidea</taxon>
        <taxon>Dreissenidae</taxon>
        <taxon>Dreissena</taxon>
    </lineage>
</organism>
<evidence type="ECO:0000313" key="1">
    <source>
        <dbReference type="EMBL" id="KAH3710466.1"/>
    </source>
</evidence>
<keyword evidence="2" id="KW-1185">Reference proteome</keyword>
<comment type="caution">
    <text evidence="1">The sequence shown here is derived from an EMBL/GenBank/DDBJ whole genome shotgun (WGS) entry which is preliminary data.</text>
</comment>
<proteinExistence type="predicted"/>
<name>A0A9D3Z4J7_DREPO</name>
<dbReference type="EMBL" id="JAIWYP010000014">
    <property type="protein sequence ID" value="KAH3710466.1"/>
    <property type="molecule type" value="Genomic_DNA"/>
</dbReference>
<accession>A0A9D3Z4J7</accession>
<sequence>MRGSAAGFRAHPADVPTDGAVQRASVHRLHISAGQIVIDLRVQRGRQIREDGL</sequence>
<dbReference type="AlphaFoldDB" id="A0A9D3Z4J7"/>
<reference evidence="1" key="1">
    <citation type="journal article" date="2019" name="bioRxiv">
        <title>The Genome of the Zebra Mussel, Dreissena polymorpha: A Resource for Invasive Species Research.</title>
        <authorList>
            <person name="McCartney M.A."/>
            <person name="Auch B."/>
            <person name="Kono T."/>
            <person name="Mallez S."/>
            <person name="Zhang Y."/>
            <person name="Obille A."/>
            <person name="Becker A."/>
            <person name="Abrahante J.E."/>
            <person name="Garbe J."/>
            <person name="Badalamenti J.P."/>
            <person name="Herman A."/>
            <person name="Mangelson H."/>
            <person name="Liachko I."/>
            <person name="Sullivan S."/>
            <person name="Sone E.D."/>
            <person name="Koren S."/>
            <person name="Silverstein K.A.T."/>
            <person name="Beckman K.B."/>
            <person name="Gohl D.M."/>
        </authorList>
    </citation>
    <scope>NUCLEOTIDE SEQUENCE</scope>
    <source>
        <strain evidence="1">Duluth1</strain>
        <tissue evidence="1">Whole animal</tissue>
    </source>
</reference>
<gene>
    <name evidence="1" type="ORF">DPMN_069948</name>
</gene>
<protein>
    <submittedName>
        <fullName evidence="1">Uncharacterized protein</fullName>
    </submittedName>
</protein>